<proteinExistence type="predicted"/>
<organism evidence="3 4">
    <name type="scientific">Maritalea myrionectae</name>
    <dbReference type="NCBI Taxonomy" id="454601"/>
    <lineage>
        <taxon>Bacteria</taxon>
        <taxon>Pseudomonadati</taxon>
        <taxon>Pseudomonadota</taxon>
        <taxon>Alphaproteobacteria</taxon>
        <taxon>Hyphomicrobiales</taxon>
        <taxon>Devosiaceae</taxon>
        <taxon>Maritalea</taxon>
    </lineage>
</organism>
<dbReference type="InterPro" id="IPR050425">
    <property type="entry name" value="NAD(P)_dehydrat-like"/>
</dbReference>
<evidence type="ECO:0000313" key="3">
    <source>
        <dbReference type="EMBL" id="AVX03340.1"/>
    </source>
</evidence>
<keyword evidence="1" id="KW-0560">Oxidoreductase</keyword>
<dbReference type="GO" id="GO:0016616">
    <property type="term" value="F:oxidoreductase activity, acting on the CH-OH group of donors, NAD or NADP as acceptor"/>
    <property type="evidence" value="ECO:0007669"/>
    <property type="project" value="TreeGrafter"/>
</dbReference>
<protein>
    <submittedName>
        <fullName evidence="3">Dihydroflavonol-4-reductase</fullName>
    </submittedName>
</protein>
<dbReference type="Gene3D" id="3.40.50.720">
    <property type="entry name" value="NAD(P)-binding Rossmann-like Domain"/>
    <property type="match status" value="1"/>
</dbReference>
<name>A0A2R4MBF0_9HYPH</name>
<dbReference type="Proteomes" id="UP000258927">
    <property type="component" value="Chromosome"/>
</dbReference>
<keyword evidence="4" id="KW-1185">Reference proteome</keyword>
<dbReference type="PANTHER" id="PTHR10366:SF812">
    <property type="entry name" value="VPS9 DOMAIN-CONTAINING PROTEIN"/>
    <property type="match status" value="1"/>
</dbReference>
<dbReference type="InterPro" id="IPR036291">
    <property type="entry name" value="NAD(P)-bd_dom_sf"/>
</dbReference>
<evidence type="ECO:0000313" key="4">
    <source>
        <dbReference type="Proteomes" id="UP000258927"/>
    </source>
</evidence>
<dbReference type="EMBL" id="CP021330">
    <property type="protein sequence ID" value="AVX03340.1"/>
    <property type="molecule type" value="Genomic_DNA"/>
</dbReference>
<dbReference type="SUPFAM" id="SSF51735">
    <property type="entry name" value="NAD(P)-binding Rossmann-fold domains"/>
    <property type="match status" value="1"/>
</dbReference>
<dbReference type="RefSeq" id="WP_117395015.1">
    <property type="nucleotide sequence ID" value="NZ_CP021330.1"/>
</dbReference>
<reference evidence="3 4" key="1">
    <citation type="submission" date="2017-05" db="EMBL/GenBank/DDBJ databases">
        <title>Genome Analysis of Maritalea myrionectae HL2708#5.</title>
        <authorList>
            <consortium name="Cotde Inc.-PKNU"/>
            <person name="Jang D."/>
            <person name="Oh H.-M."/>
        </authorList>
    </citation>
    <scope>NUCLEOTIDE SEQUENCE [LARGE SCALE GENOMIC DNA]</scope>
    <source>
        <strain evidence="3 4">HL2708#5</strain>
    </source>
</reference>
<dbReference type="KEGG" id="mmyr:MXMO3_00808"/>
<dbReference type="FunFam" id="3.40.50.720:FF:000336">
    <property type="entry name" value="Aldehyde reductase"/>
    <property type="match status" value="1"/>
</dbReference>
<gene>
    <name evidence="3" type="ORF">MXMO3_00808</name>
</gene>
<dbReference type="STRING" id="1122213.GCA_000423365_01990"/>
<dbReference type="PANTHER" id="PTHR10366">
    <property type="entry name" value="NAD DEPENDENT EPIMERASE/DEHYDRATASE"/>
    <property type="match status" value="1"/>
</dbReference>
<dbReference type="Pfam" id="PF01370">
    <property type="entry name" value="Epimerase"/>
    <property type="match status" value="1"/>
</dbReference>
<evidence type="ECO:0000259" key="2">
    <source>
        <dbReference type="Pfam" id="PF01370"/>
    </source>
</evidence>
<feature type="domain" description="NAD-dependent epimerase/dehydratase" evidence="2">
    <location>
        <begin position="14"/>
        <end position="250"/>
    </location>
</feature>
<dbReference type="InterPro" id="IPR001509">
    <property type="entry name" value="Epimerase_deHydtase"/>
</dbReference>
<evidence type="ECO:0000256" key="1">
    <source>
        <dbReference type="ARBA" id="ARBA00023002"/>
    </source>
</evidence>
<sequence>MSQPTPDYSSTAPVLVTGATGYLAGWIVKRLLEEGKTVHAAVRDPSNKQKIAHLDDMAASLPGDIKYFKADLLDEGSFDEAIQGCDVVMHTASPFTSEVTDPQKDLVDPAVRGTRNVLGAANRTDSVKRVVVTSSCAAIYGDAVDVAQSPGQTLTEDDWNTTSRLDHQSYSFSKVEAEKAAWEMADAQDRWKLVTINPSLIVGPGTAKTQTSESFNFMKQAGDGTFKMGVPKMEIGMVDVRDVAEAHLLAGFIENAEGRHIVSKETHDFLFIGEVLRKKFGDKYPFPKGYLPKWMVWLIGPMANKALTREMVAKNINHPWAADNSKSKEKLGLSYQPVEPALEKMFQQLLDAGLVKK</sequence>
<accession>A0A2R4MBF0</accession>
<dbReference type="AlphaFoldDB" id="A0A2R4MBF0"/>